<sequence>MFFLMHGKFVSRLPRLKETASIWGSVSFGVATTLLTFFPKISIIGKDINNSIILFATCVIFGIGALCQTMFGKKNTIWEKGNNKITAIYGDILDESSKHEEIRVIPVNTAFDTIVDDPCSTDKPLVSPNSLHGQWLRKQECEQEILNNEVLGNMSGKPYRKIDPLQKKRGNCMEYKIGTYSFARRKNITYLLVALTAFDTNNVAHSTQTDLETVLQSAVSYHNQCGQGAKLMIPLMGTANSRMKLDHQESFDIIKNYLLLRKKDINGCIEIVVYQKDANKVSIWNS</sequence>
<reference evidence="3 4" key="2">
    <citation type="submission" date="2009-02" db="EMBL/GenBank/DDBJ databases">
        <authorList>
            <person name="Fulton L."/>
            <person name="Clifton S."/>
            <person name="Fulton B."/>
            <person name="Xu J."/>
            <person name="Minx P."/>
            <person name="Pepin K.H."/>
            <person name="Johnson M."/>
            <person name="Bhonagiri V."/>
            <person name="Nash W.E."/>
            <person name="Mardis E.R."/>
            <person name="Wilson R.K."/>
        </authorList>
    </citation>
    <scope>NUCLEOTIDE SEQUENCE [LARGE SCALE GENOMIC DNA]</scope>
    <source>
        <strain evidence="3 4">DSM 20438</strain>
    </source>
</reference>
<proteinExistence type="predicted"/>
<feature type="transmembrane region" description="Helical" evidence="1">
    <location>
        <begin position="51"/>
        <end position="71"/>
    </location>
</feature>
<dbReference type="GeneID" id="45599991"/>
<reference evidence="3 4" key="1">
    <citation type="submission" date="2009-02" db="EMBL/GenBank/DDBJ databases">
        <title>Draft genome sequence of Bifidobacterium pseudocatenulatum (DSM 20438).</title>
        <authorList>
            <person name="Sudarsanam P."/>
            <person name="Ley R."/>
            <person name="Guruge J."/>
            <person name="Turnbaugh P.J."/>
            <person name="Mahowald M."/>
            <person name="Liep D."/>
            <person name="Gordon J."/>
        </authorList>
    </citation>
    <scope>NUCLEOTIDE SEQUENCE [LARGE SCALE GENOMIC DNA]</scope>
    <source>
        <strain evidence="3 4">DSM 20438</strain>
    </source>
</reference>
<dbReference type="KEGG" id="bpsc:BBPC_1513"/>
<keyword evidence="1" id="KW-1133">Transmembrane helix</keyword>
<dbReference type="AlphaFoldDB" id="C0BRL6"/>
<evidence type="ECO:0000313" key="4">
    <source>
        <dbReference type="Proteomes" id="UP000003875"/>
    </source>
</evidence>
<gene>
    <name evidence="3" type="ORF">BIFPSEUDO_03280</name>
</gene>
<dbReference type="Proteomes" id="UP000003875">
    <property type="component" value="Unassembled WGS sequence"/>
</dbReference>
<keyword evidence="1" id="KW-0812">Transmembrane</keyword>
<feature type="domain" description="Thoeris protein ThsA Macro" evidence="2">
    <location>
        <begin position="85"/>
        <end position="273"/>
    </location>
</feature>
<organism evidence="3 4">
    <name type="scientific">Bifidobacterium pseudocatenulatum DSM 20438 = JCM 1200 = LMG 10505</name>
    <dbReference type="NCBI Taxonomy" id="547043"/>
    <lineage>
        <taxon>Bacteria</taxon>
        <taxon>Bacillati</taxon>
        <taxon>Actinomycetota</taxon>
        <taxon>Actinomycetes</taxon>
        <taxon>Bifidobacteriales</taxon>
        <taxon>Bifidobacteriaceae</taxon>
        <taxon>Bifidobacterium</taxon>
    </lineage>
</organism>
<dbReference type="EMBL" id="ABXX02000002">
    <property type="protein sequence ID" value="EEG71310.1"/>
    <property type="molecule type" value="Genomic_DNA"/>
</dbReference>
<evidence type="ECO:0000256" key="1">
    <source>
        <dbReference type="SAM" id="Phobius"/>
    </source>
</evidence>
<accession>C0BRL6</accession>
<dbReference type="PATRIC" id="fig|547043.19.peg.1578"/>
<comment type="caution">
    <text evidence="3">The sequence shown here is derived from an EMBL/GenBank/DDBJ whole genome shotgun (WGS) entry which is preliminary data.</text>
</comment>
<evidence type="ECO:0000259" key="2">
    <source>
        <dbReference type="Pfam" id="PF20016"/>
    </source>
</evidence>
<dbReference type="Pfam" id="PF20016">
    <property type="entry name" value="ThsA_Macro"/>
    <property type="match status" value="1"/>
</dbReference>
<feature type="transmembrane region" description="Helical" evidence="1">
    <location>
        <begin position="20"/>
        <end position="39"/>
    </location>
</feature>
<protein>
    <recommendedName>
        <fullName evidence="2">Thoeris protein ThsA Macro domain-containing protein</fullName>
    </recommendedName>
</protein>
<keyword evidence="1" id="KW-0472">Membrane</keyword>
<name>C0BRL6_BIFPS</name>
<evidence type="ECO:0000313" key="3">
    <source>
        <dbReference type="EMBL" id="EEG71310.1"/>
    </source>
</evidence>
<dbReference type="RefSeq" id="WP_004221169.1">
    <property type="nucleotide sequence ID" value="NZ_ABXX02000002.1"/>
</dbReference>
<dbReference type="InterPro" id="IPR045535">
    <property type="entry name" value="ThsA_Macro"/>
</dbReference>